<reference evidence="2 3" key="1">
    <citation type="journal article" date="2020" name="Front. Microbiol.">
        <title>Single-cell genomics of novel Actinobacteria with the Wood-Ljungdahl pathway discovered in a serpentinizing system.</title>
        <authorList>
            <person name="Merino N."/>
            <person name="Kawai M."/>
            <person name="Boyd E.S."/>
            <person name="Colman D.R."/>
            <person name="McGlynn S.E."/>
            <person name="Nealson K.H."/>
            <person name="Kurokawa K."/>
            <person name="Hongoh Y."/>
        </authorList>
    </citation>
    <scope>NUCLEOTIDE SEQUENCE [LARGE SCALE GENOMIC DNA]</scope>
    <source>
        <strain evidence="2 3">S09_30</strain>
    </source>
</reference>
<feature type="domain" description="Histidine kinase PdtaS GAF" evidence="1">
    <location>
        <begin position="2"/>
        <end position="44"/>
    </location>
</feature>
<dbReference type="InterPro" id="IPR038424">
    <property type="entry name" value="H_kinase_PdtaS_GAF_sf"/>
</dbReference>
<dbReference type="Proteomes" id="UP000585609">
    <property type="component" value="Unassembled WGS sequence"/>
</dbReference>
<accession>A0A6V8NSP8</accession>
<dbReference type="Pfam" id="PF12282">
    <property type="entry name" value="GAF_PdtaS"/>
    <property type="match status" value="1"/>
</dbReference>
<protein>
    <recommendedName>
        <fullName evidence="1">Histidine kinase PdtaS GAF domain-containing protein</fullName>
    </recommendedName>
</protein>
<name>A0A6V8NSP8_9ACTN</name>
<organism evidence="2 3">
    <name type="scientific">Candidatus Hakubella thermalkaliphila</name>
    <dbReference type="NCBI Taxonomy" id="2754717"/>
    <lineage>
        <taxon>Bacteria</taxon>
        <taxon>Bacillati</taxon>
        <taxon>Actinomycetota</taxon>
        <taxon>Actinomycetota incertae sedis</taxon>
        <taxon>Candidatus Hakubellales</taxon>
        <taxon>Candidatus Hakubellaceae</taxon>
        <taxon>Candidatus Hakubella</taxon>
    </lineage>
</organism>
<dbReference type="InterPro" id="IPR022066">
    <property type="entry name" value="PdtaS_GAF"/>
</dbReference>
<comment type="caution">
    <text evidence="2">The sequence shown here is derived from an EMBL/GenBank/DDBJ whole genome shotgun (WGS) entry which is preliminary data.</text>
</comment>
<dbReference type="AlphaFoldDB" id="A0A6V8NSP8"/>
<sequence>MIQEICQKHTDLSSKEIDILNTVSKNLQLVADLYYSDILLYCRIR</sequence>
<evidence type="ECO:0000313" key="3">
    <source>
        <dbReference type="Proteomes" id="UP000585609"/>
    </source>
</evidence>
<proteinExistence type="predicted"/>
<gene>
    <name evidence="2" type="ORF">HKBW3S09_00802</name>
</gene>
<evidence type="ECO:0000259" key="1">
    <source>
        <dbReference type="Pfam" id="PF12282"/>
    </source>
</evidence>
<evidence type="ECO:0000313" key="2">
    <source>
        <dbReference type="EMBL" id="GFP23335.1"/>
    </source>
</evidence>
<dbReference type="Gene3D" id="3.30.450.280">
    <property type="entry name" value="GAF domain"/>
    <property type="match status" value="1"/>
</dbReference>
<dbReference type="EMBL" id="BLRW01000089">
    <property type="protein sequence ID" value="GFP23335.1"/>
    <property type="molecule type" value="Genomic_DNA"/>
</dbReference>
<feature type="non-terminal residue" evidence="2">
    <location>
        <position position="45"/>
    </location>
</feature>